<dbReference type="Proteomes" id="UP001501176">
    <property type="component" value="Unassembled WGS sequence"/>
</dbReference>
<name>A0ABP3DM18_9BURK</name>
<organism evidence="2 3">
    <name type="scientific">Castellaniella daejeonensis</name>
    <dbReference type="NCBI Taxonomy" id="659013"/>
    <lineage>
        <taxon>Bacteria</taxon>
        <taxon>Pseudomonadati</taxon>
        <taxon>Pseudomonadota</taxon>
        <taxon>Betaproteobacteria</taxon>
        <taxon>Burkholderiales</taxon>
        <taxon>Alcaligenaceae</taxon>
        <taxon>Castellaniella</taxon>
    </lineage>
</organism>
<reference evidence="3" key="1">
    <citation type="journal article" date="2019" name="Int. J. Syst. Evol. Microbiol.">
        <title>The Global Catalogue of Microorganisms (GCM) 10K type strain sequencing project: providing services to taxonomists for standard genome sequencing and annotation.</title>
        <authorList>
            <consortium name="The Broad Institute Genomics Platform"/>
            <consortium name="The Broad Institute Genome Sequencing Center for Infectious Disease"/>
            <person name="Wu L."/>
            <person name="Ma J."/>
        </authorList>
    </citation>
    <scope>NUCLEOTIDE SEQUENCE [LARGE SCALE GENOMIC DNA]</scope>
    <source>
        <strain evidence="3">JCM 16240</strain>
    </source>
</reference>
<evidence type="ECO:0000259" key="1">
    <source>
        <dbReference type="Pfam" id="PF01738"/>
    </source>
</evidence>
<dbReference type="SUPFAM" id="SSF53474">
    <property type="entry name" value="alpha/beta-Hydrolases"/>
    <property type="match status" value="1"/>
</dbReference>
<dbReference type="InterPro" id="IPR029058">
    <property type="entry name" value="AB_hydrolase_fold"/>
</dbReference>
<gene>
    <name evidence="2" type="ORF">GCM10009125_26470</name>
</gene>
<accession>A0ABP3DM18</accession>
<sequence length="223" mass="23901">MDITLTAADGHSFAAYLCGPQDARAGIVVLPEIFGINAHIRQMADRFAAQGYRVVSPSLFDRATDGETGLQLDYDNAGRDRGLALRKAIRDEDALRDIEAAAAALKDQAVRLVTGYCWGGYLSWRAACLSNTFAAASCWYGGGIARHADDTPRIPVQMHFGGKDSAIPLPDVEKIQAAQPGLPIHIYPEAGHAFGREGTAAHHPASAALAWERTLAFFAEHSA</sequence>
<dbReference type="PANTHER" id="PTHR46623">
    <property type="entry name" value="CARBOXYMETHYLENEBUTENOLIDASE-RELATED"/>
    <property type="match status" value="1"/>
</dbReference>
<dbReference type="GO" id="GO:0016787">
    <property type="term" value="F:hydrolase activity"/>
    <property type="evidence" value="ECO:0007669"/>
    <property type="project" value="UniProtKB-KW"/>
</dbReference>
<dbReference type="InterPro" id="IPR002925">
    <property type="entry name" value="Dienelactn_hydro"/>
</dbReference>
<dbReference type="EMBL" id="BAAAFN010000015">
    <property type="protein sequence ID" value="GAA0236220.1"/>
    <property type="molecule type" value="Genomic_DNA"/>
</dbReference>
<dbReference type="InterPro" id="IPR051049">
    <property type="entry name" value="Dienelactone_hydrolase-like"/>
</dbReference>
<keyword evidence="3" id="KW-1185">Reference proteome</keyword>
<evidence type="ECO:0000313" key="3">
    <source>
        <dbReference type="Proteomes" id="UP001501176"/>
    </source>
</evidence>
<protein>
    <submittedName>
        <fullName evidence="2">Dienelactone hydrolase family protein</fullName>
    </submittedName>
</protein>
<dbReference type="Gene3D" id="3.40.50.1820">
    <property type="entry name" value="alpha/beta hydrolase"/>
    <property type="match status" value="1"/>
</dbReference>
<dbReference type="PANTHER" id="PTHR46623:SF6">
    <property type="entry name" value="ALPHA_BETA-HYDROLASES SUPERFAMILY PROTEIN"/>
    <property type="match status" value="1"/>
</dbReference>
<feature type="domain" description="Dienelactone hydrolase" evidence="1">
    <location>
        <begin position="13"/>
        <end position="221"/>
    </location>
</feature>
<keyword evidence="2" id="KW-0378">Hydrolase</keyword>
<dbReference type="Pfam" id="PF01738">
    <property type="entry name" value="DLH"/>
    <property type="match status" value="1"/>
</dbReference>
<evidence type="ECO:0000313" key="2">
    <source>
        <dbReference type="EMBL" id="GAA0236220.1"/>
    </source>
</evidence>
<proteinExistence type="predicted"/>
<dbReference type="RefSeq" id="WP_325127448.1">
    <property type="nucleotide sequence ID" value="NZ_BAAAFN010000015.1"/>
</dbReference>
<comment type="caution">
    <text evidence="2">The sequence shown here is derived from an EMBL/GenBank/DDBJ whole genome shotgun (WGS) entry which is preliminary data.</text>
</comment>